<comment type="caution">
    <text evidence="7">The sequence shown here is derived from an EMBL/GenBank/DDBJ whole genome shotgun (WGS) entry which is preliminary data.</text>
</comment>
<evidence type="ECO:0000313" key="8">
    <source>
        <dbReference type="Proteomes" id="UP000051638"/>
    </source>
</evidence>
<evidence type="ECO:0000256" key="3">
    <source>
        <dbReference type="ARBA" id="ARBA00022692"/>
    </source>
</evidence>
<dbReference type="GO" id="GO:0016020">
    <property type="term" value="C:membrane"/>
    <property type="evidence" value="ECO:0007669"/>
    <property type="project" value="UniProtKB-SubCell"/>
</dbReference>
<dbReference type="Gene3D" id="1.20.58.340">
    <property type="entry name" value="Magnesium transport protein CorA, transmembrane region"/>
    <property type="match status" value="2"/>
</dbReference>
<organism evidence="7 8">
    <name type="scientific">Loigolactobacillus rennini DSM 20253</name>
    <dbReference type="NCBI Taxonomy" id="1423796"/>
    <lineage>
        <taxon>Bacteria</taxon>
        <taxon>Bacillati</taxon>
        <taxon>Bacillota</taxon>
        <taxon>Bacilli</taxon>
        <taxon>Lactobacillales</taxon>
        <taxon>Lactobacillaceae</taxon>
        <taxon>Loigolactobacillus</taxon>
    </lineage>
</organism>
<dbReference type="InterPro" id="IPR045861">
    <property type="entry name" value="CorA_cytoplasmic_dom"/>
</dbReference>
<comment type="subcellular location">
    <subcellularLocation>
        <location evidence="1">Membrane</location>
        <topology evidence="1">Multi-pass membrane protein</topology>
    </subcellularLocation>
</comment>
<dbReference type="InterPro" id="IPR002523">
    <property type="entry name" value="MgTranspt_CorA/ZnTranspt_ZntB"/>
</dbReference>
<evidence type="ECO:0000256" key="6">
    <source>
        <dbReference type="SAM" id="Phobius"/>
    </source>
</evidence>
<gene>
    <name evidence="7" type="ORF">FC24_GL001813</name>
</gene>
<dbReference type="EMBL" id="AYYI01000048">
    <property type="protein sequence ID" value="KRM97135.1"/>
    <property type="molecule type" value="Genomic_DNA"/>
</dbReference>
<dbReference type="Gene3D" id="3.30.460.20">
    <property type="entry name" value="CorA soluble domain-like"/>
    <property type="match status" value="1"/>
</dbReference>
<reference evidence="7 8" key="1">
    <citation type="journal article" date="2015" name="Genome Announc.">
        <title>Expanding the biotechnology potential of lactobacilli through comparative genomics of 213 strains and associated genera.</title>
        <authorList>
            <person name="Sun Z."/>
            <person name="Harris H.M."/>
            <person name="McCann A."/>
            <person name="Guo C."/>
            <person name="Argimon S."/>
            <person name="Zhang W."/>
            <person name="Yang X."/>
            <person name="Jeffery I.B."/>
            <person name="Cooney J.C."/>
            <person name="Kagawa T.F."/>
            <person name="Liu W."/>
            <person name="Song Y."/>
            <person name="Salvetti E."/>
            <person name="Wrobel A."/>
            <person name="Rasinkangas P."/>
            <person name="Parkhill J."/>
            <person name="Rea M.C."/>
            <person name="O'Sullivan O."/>
            <person name="Ritari J."/>
            <person name="Douillard F.P."/>
            <person name="Paul Ross R."/>
            <person name="Yang R."/>
            <person name="Briner A.E."/>
            <person name="Felis G.E."/>
            <person name="de Vos W.M."/>
            <person name="Barrangou R."/>
            <person name="Klaenhammer T.R."/>
            <person name="Caufield P.W."/>
            <person name="Cui Y."/>
            <person name="Zhang H."/>
            <person name="O'Toole P.W."/>
        </authorList>
    </citation>
    <scope>NUCLEOTIDE SEQUENCE [LARGE SCALE GENOMIC DNA]</scope>
    <source>
        <strain evidence="7 8">DSM 20253</strain>
    </source>
</reference>
<dbReference type="InterPro" id="IPR045863">
    <property type="entry name" value="CorA_TM1_TM2"/>
</dbReference>
<accession>A0A0R2CYP3</accession>
<proteinExistence type="inferred from homology"/>
<dbReference type="PATRIC" id="fig|1423796.3.peg.1840"/>
<comment type="similarity">
    <text evidence="2">Belongs to the CorA metal ion transporter (MIT) (TC 1.A.35) family.</text>
</comment>
<keyword evidence="3 6" id="KW-0812">Transmembrane</keyword>
<evidence type="ECO:0000313" key="7">
    <source>
        <dbReference type="EMBL" id="KRM97135.1"/>
    </source>
</evidence>
<name>A0A0R2CYP3_9LACO</name>
<keyword evidence="4 6" id="KW-1133">Transmembrane helix</keyword>
<evidence type="ECO:0000256" key="4">
    <source>
        <dbReference type="ARBA" id="ARBA00022989"/>
    </source>
</evidence>
<keyword evidence="8" id="KW-1185">Reference proteome</keyword>
<dbReference type="GO" id="GO:0046873">
    <property type="term" value="F:metal ion transmembrane transporter activity"/>
    <property type="evidence" value="ECO:0007669"/>
    <property type="project" value="InterPro"/>
</dbReference>
<feature type="transmembrane region" description="Helical" evidence="6">
    <location>
        <begin position="292"/>
        <end position="311"/>
    </location>
</feature>
<dbReference type="CDD" id="cd12827">
    <property type="entry name" value="EcCorA_ZntB-like_u2"/>
    <property type="match status" value="1"/>
</dbReference>
<dbReference type="STRING" id="1423796.FC24_GL001813"/>
<dbReference type="AlphaFoldDB" id="A0A0R2CYP3"/>
<dbReference type="InterPro" id="IPR047199">
    <property type="entry name" value="CorA-like"/>
</dbReference>
<dbReference type="Proteomes" id="UP000051638">
    <property type="component" value="Unassembled WGS sequence"/>
</dbReference>
<feature type="transmembrane region" description="Helical" evidence="6">
    <location>
        <begin position="260"/>
        <end position="280"/>
    </location>
</feature>
<dbReference type="RefSeq" id="WP_235807342.1">
    <property type="nucleotide sequence ID" value="NZ_AYYI01000048.1"/>
</dbReference>
<sequence length="317" mass="36234">MQLISYFQTNQGKLWPATHYQPNCWINVQQPTTTEITQLQQHFNLPQDYLTAVLDDKENPRTEGIEQSVLEKPALILLRFPQESVSPLGYGEYTTYPFAIILTQSAVITISNRPALFMRDFLLTPQSVNTANHERLALKLIWAIDRSFLNCLEQNNRAMNHLEKTLAQATENDDLFHLTAMQKSLIRFQGALHKNQQLITHLQTSEFYFETTPFKALLTDILVESEQADTMTKQQKQVIDEYNTTVSAIVSNNLNEVMKVLTLITIVLTIPTIVAGLYGMNVHLPGASHAHAFSFIIFGILIGSWLATLWLQRRHFF</sequence>
<dbReference type="SUPFAM" id="SSF143865">
    <property type="entry name" value="CorA soluble domain-like"/>
    <property type="match status" value="1"/>
</dbReference>
<dbReference type="PANTHER" id="PTHR47891:SF2">
    <property type="entry name" value="MAGNESIUM AND COBALT TRANSPORTER"/>
    <property type="match status" value="1"/>
</dbReference>
<dbReference type="Pfam" id="PF01544">
    <property type="entry name" value="CorA"/>
    <property type="match status" value="1"/>
</dbReference>
<evidence type="ECO:0000256" key="2">
    <source>
        <dbReference type="ARBA" id="ARBA00009765"/>
    </source>
</evidence>
<keyword evidence="5 6" id="KW-0472">Membrane</keyword>
<dbReference type="PANTHER" id="PTHR47891">
    <property type="entry name" value="TRANSPORTER-RELATED"/>
    <property type="match status" value="1"/>
</dbReference>
<protein>
    <submittedName>
        <fullName evidence="7">Metal ion transporter, MIT family</fullName>
    </submittedName>
</protein>
<dbReference type="SUPFAM" id="SSF144083">
    <property type="entry name" value="Magnesium transport protein CorA, transmembrane region"/>
    <property type="match status" value="1"/>
</dbReference>
<evidence type="ECO:0000256" key="5">
    <source>
        <dbReference type="ARBA" id="ARBA00023136"/>
    </source>
</evidence>
<evidence type="ECO:0000256" key="1">
    <source>
        <dbReference type="ARBA" id="ARBA00004141"/>
    </source>
</evidence>